<evidence type="ECO:0000313" key="3">
    <source>
        <dbReference type="Ensembl" id="ENSPTEP00000029196.1"/>
    </source>
</evidence>
<dbReference type="Pfam" id="PF13837">
    <property type="entry name" value="Myb_DNA-bind_4"/>
    <property type="match status" value="1"/>
</dbReference>
<proteinExistence type="predicted"/>
<dbReference type="PANTHER" id="PTHR31512">
    <property type="entry name" value="GENE 12569-RELATED"/>
    <property type="match status" value="1"/>
</dbReference>
<dbReference type="Ensembl" id="ENSPTET00000040624.1">
    <property type="protein sequence ID" value="ENSPTEP00000029196.1"/>
    <property type="gene ID" value="ENSPTEG00000028657.1"/>
</dbReference>
<organism evidence="3 4">
    <name type="scientific">Piliocolobus tephrosceles</name>
    <name type="common">Ugandan red Colobus</name>
    <dbReference type="NCBI Taxonomy" id="591936"/>
    <lineage>
        <taxon>Eukaryota</taxon>
        <taxon>Metazoa</taxon>
        <taxon>Chordata</taxon>
        <taxon>Craniata</taxon>
        <taxon>Vertebrata</taxon>
        <taxon>Euteleostomi</taxon>
        <taxon>Mammalia</taxon>
        <taxon>Eutheria</taxon>
        <taxon>Euarchontoglires</taxon>
        <taxon>Primates</taxon>
        <taxon>Haplorrhini</taxon>
        <taxon>Catarrhini</taxon>
        <taxon>Cercopithecidae</taxon>
        <taxon>Colobinae</taxon>
        <taxon>Piliocolobus</taxon>
    </lineage>
</organism>
<evidence type="ECO:0000313" key="4">
    <source>
        <dbReference type="Proteomes" id="UP000694416"/>
    </source>
</evidence>
<reference evidence="3" key="2">
    <citation type="submission" date="2025-09" db="UniProtKB">
        <authorList>
            <consortium name="Ensembl"/>
        </authorList>
    </citation>
    <scope>IDENTIFICATION</scope>
</reference>
<dbReference type="Proteomes" id="UP000694416">
    <property type="component" value="Unplaced"/>
</dbReference>
<feature type="domain" description="Myb/SANT-like DNA-binding" evidence="2">
    <location>
        <begin position="36"/>
        <end position="122"/>
    </location>
</feature>
<feature type="compositionally biased region" description="Polar residues" evidence="1">
    <location>
        <begin position="1"/>
        <end position="24"/>
    </location>
</feature>
<feature type="region of interest" description="Disordered" evidence="1">
    <location>
        <begin position="1"/>
        <end position="30"/>
    </location>
</feature>
<dbReference type="PANTHER" id="PTHR31512:SF2">
    <property type="entry name" value="MYB_SANT DNA BINDING DOMAIN CONTAINING 5"/>
    <property type="match status" value="1"/>
</dbReference>
<protein>
    <recommendedName>
        <fullName evidence="2">Myb/SANT-like DNA-binding domain-containing protein</fullName>
    </recommendedName>
</protein>
<accession>A0A8C9I3Y6</accession>
<evidence type="ECO:0000259" key="2">
    <source>
        <dbReference type="Pfam" id="PF13837"/>
    </source>
</evidence>
<sequence>MGTVTLPTETTRNIQKMKQKNAAQGSEKASVRSIKPWSDQEIQSFLQEWEFLEREVYRVKKKYHVVSKTIAQRLKQRGMKKSWQECLQMLISLQDLYFTIQEGNQRPRCLPLPCPYGEALHRILGYRWKISVFSGPPCADAVDLAPPEHQPQACGVPIAIQEPTWVPTPVIYVENPPVPEWEPWNTNGHAPYMYPAFPPASPPGPLPQWAISTD</sequence>
<name>A0A8C9I3Y6_9PRIM</name>
<evidence type="ECO:0000256" key="1">
    <source>
        <dbReference type="SAM" id="MobiDB-lite"/>
    </source>
</evidence>
<reference evidence="3" key="1">
    <citation type="submission" date="2025-08" db="UniProtKB">
        <authorList>
            <consortium name="Ensembl"/>
        </authorList>
    </citation>
    <scope>IDENTIFICATION</scope>
</reference>
<keyword evidence="4" id="KW-1185">Reference proteome</keyword>
<dbReference type="InterPro" id="IPR044822">
    <property type="entry name" value="Myb_DNA-bind_4"/>
</dbReference>
<dbReference type="AlphaFoldDB" id="A0A8C9I3Y6"/>